<comment type="similarity">
    <text evidence="2">Belongs to the fimbrial protein family.</text>
</comment>
<proteinExistence type="inferred from homology"/>
<dbReference type="RefSeq" id="WP_006688203.1">
    <property type="nucleotide sequence ID" value="NZ_GG730303.1"/>
</dbReference>
<dbReference type="GO" id="GO:0043709">
    <property type="term" value="P:cell adhesion involved in single-species biofilm formation"/>
    <property type="evidence" value="ECO:0007669"/>
    <property type="project" value="TreeGrafter"/>
</dbReference>
<dbReference type="EMBL" id="ABWL02000031">
    <property type="protein sequence ID" value="EFE05616.1"/>
    <property type="molecule type" value="Genomic_DNA"/>
</dbReference>
<dbReference type="HOGENOM" id="CLU_116193_0_0_6"/>
<protein>
    <recommendedName>
        <fullName evidence="6">Fimbrial-type adhesion domain-containing protein</fullName>
    </recommendedName>
</protein>
<dbReference type="GO" id="GO:0009289">
    <property type="term" value="C:pilus"/>
    <property type="evidence" value="ECO:0007669"/>
    <property type="project" value="UniProtKB-SubCell"/>
</dbReference>
<dbReference type="SUPFAM" id="SSF49401">
    <property type="entry name" value="Bacterial adhesins"/>
    <property type="match status" value="1"/>
</dbReference>
<dbReference type="Proteomes" id="UP000003880">
    <property type="component" value="Unassembled WGS sequence"/>
</dbReference>
<evidence type="ECO:0000259" key="6">
    <source>
        <dbReference type="Pfam" id="PF00419"/>
    </source>
</evidence>
<evidence type="ECO:0000256" key="3">
    <source>
        <dbReference type="ARBA" id="ARBA00022729"/>
    </source>
</evidence>
<sequence length="185" mass="19351">MSRPQQLIMIFAMMFFSVNVFAITGTTSLMATFNSTVTSGTCKSMLHDAHGDPSQTLDFGDIYITDIASGPTEKFAISLTECQAVSKVVVTADASSECSGDSHQGAGFANSNGDARGVSVELWSGDAGTGEQFICSNLQGQEFAIAGDAVDLPMSARLAIAEGYNPGTLMAGSFDTTLTLLVTYQ</sequence>
<keyword evidence="5" id="KW-0812">Transmembrane</keyword>
<name>D4BKI5_9ENTR</name>
<evidence type="ECO:0000256" key="1">
    <source>
        <dbReference type="ARBA" id="ARBA00004561"/>
    </source>
</evidence>
<dbReference type="Pfam" id="PF00419">
    <property type="entry name" value="Fimbrial"/>
    <property type="match status" value="1"/>
</dbReference>
<gene>
    <name evidence="7" type="ORF">CIT292_11062</name>
</gene>
<evidence type="ECO:0000256" key="5">
    <source>
        <dbReference type="SAM" id="Phobius"/>
    </source>
</evidence>
<dbReference type="InterPro" id="IPR008966">
    <property type="entry name" value="Adhesion_dom_sf"/>
</dbReference>
<keyword evidence="4" id="KW-0281">Fimbrium</keyword>
<evidence type="ECO:0000313" key="8">
    <source>
        <dbReference type="Proteomes" id="UP000003880"/>
    </source>
</evidence>
<dbReference type="InterPro" id="IPR050263">
    <property type="entry name" value="Bact_Fimbrial_Adh_Pro"/>
</dbReference>
<dbReference type="eggNOG" id="COG3539">
    <property type="taxonomic scope" value="Bacteria"/>
</dbReference>
<reference evidence="7 8" key="1">
    <citation type="submission" date="2010-02" db="EMBL/GenBank/DDBJ databases">
        <authorList>
            <person name="Weinstock G."/>
            <person name="Sodergren E."/>
            <person name="Clifton S."/>
            <person name="Fulton L."/>
            <person name="Fulton B."/>
            <person name="Courtney L."/>
            <person name="Fronick C."/>
            <person name="Harrison M."/>
            <person name="Strong C."/>
            <person name="Farmer C."/>
            <person name="Delahaunty K."/>
            <person name="Markovic C."/>
            <person name="Hall O."/>
            <person name="Minx P."/>
            <person name="Tomlinson C."/>
            <person name="Mitreva M."/>
            <person name="Nelson J."/>
            <person name="Hou S."/>
            <person name="Wollam A."/>
            <person name="Pepin K.H."/>
            <person name="Johnson M."/>
            <person name="Bhonagiri V."/>
            <person name="Zhang X."/>
            <person name="Suruliraj S."/>
            <person name="Warren W."/>
            <person name="Chinwalla A."/>
            <person name="Mardis E.R."/>
            <person name="Wilson R.K."/>
        </authorList>
    </citation>
    <scope>NUCLEOTIDE SEQUENCE [LARGE SCALE GENOMIC DNA]</scope>
    <source>
        <strain evidence="7 8">ATCC 29220</strain>
    </source>
</reference>
<feature type="domain" description="Fimbrial-type adhesion" evidence="6">
    <location>
        <begin position="33"/>
        <end position="185"/>
    </location>
</feature>
<keyword evidence="3" id="KW-0732">Signal</keyword>
<accession>D4BKI5</accession>
<keyword evidence="5" id="KW-1133">Transmembrane helix</keyword>
<comment type="subcellular location">
    <subcellularLocation>
        <location evidence="1">Fimbrium</location>
    </subcellularLocation>
</comment>
<dbReference type="InterPro" id="IPR000259">
    <property type="entry name" value="Adhesion_dom_fimbrial"/>
</dbReference>
<keyword evidence="5" id="KW-0472">Membrane</keyword>
<evidence type="ECO:0000256" key="4">
    <source>
        <dbReference type="ARBA" id="ARBA00023263"/>
    </source>
</evidence>
<dbReference type="PANTHER" id="PTHR33420:SF12">
    <property type="entry name" value="FIMBRIN-LIKE PROTEIN FIMI-RELATED"/>
    <property type="match status" value="1"/>
</dbReference>
<evidence type="ECO:0000256" key="2">
    <source>
        <dbReference type="ARBA" id="ARBA00006671"/>
    </source>
</evidence>
<dbReference type="PANTHER" id="PTHR33420">
    <property type="entry name" value="FIMBRIAL SUBUNIT ELFA-RELATED"/>
    <property type="match status" value="1"/>
</dbReference>
<comment type="caution">
    <text evidence="7">The sequence shown here is derived from an EMBL/GenBank/DDBJ whole genome shotgun (WGS) entry which is preliminary data.</text>
</comment>
<organism evidence="7 8">
    <name type="scientific">Citrobacter youngae ATCC 29220</name>
    <dbReference type="NCBI Taxonomy" id="500640"/>
    <lineage>
        <taxon>Bacteria</taxon>
        <taxon>Pseudomonadati</taxon>
        <taxon>Pseudomonadota</taxon>
        <taxon>Gammaproteobacteria</taxon>
        <taxon>Enterobacterales</taxon>
        <taxon>Enterobacteriaceae</taxon>
        <taxon>Citrobacter</taxon>
        <taxon>Citrobacter freundii complex</taxon>
    </lineage>
</organism>
<dbReference type="InterPro" id="IPR036937">
    <property type="entry name" value="Adhesion_dom_fimbrial_sf"/>
</dbReference>
<dbReference type="Gene3D" id="2.60.40.1090">
    <property type="entry name" value="Fimbrial-type adhesion domain"/>
    <property type="match status" value="1"/>
</dbReference>
<feature type="transmembrane region" description="Helical" evidence="5">
    <location>
        <begin position="7"/>
        <end position="33"/>
    </location>
</feature>
<evidence type="ECO:0000313" key="7">
    <source>
        <dbReference type="EMBL" id="EFE05616.1"/>
    </source>
</evidence>
<dbReference type="AlphaFoldDB" id="D4BKI5"/>